<evidence type="ECO:0000256" key="8">
    <source>
        <dbReference type="ARBA" id="ARBA00023306"/>
    </source>
</evidence>
<keyword evidence="8" id="KW-0131">Cell cycle</keyword>
<protein>
    <submittedName>
        <fullName evidence="13">N-acetyltransferase O1 (Establishment of cohesion protein 1)</fullName>
    </submittedName>
</protein>
<dbReference type="GO" id="GO:0007064">
    <property type="term" value="P:mitotic sister chromatid cohesion"/>
    <property type="evidence" value="ECO:0007669"/>
    <property type="project" value="TreeGrafter"/>
</dbReference>
<feature type="region of interest" description="Disordered" evidence="10">
    <location>
        <begin position="249"/>
        <end position="274"/>
    </location>
</feature>
<comment type="caution">
    <text evidence="13">The sequence shown here is derived from an EMBL/GenBank/DDBJ whole genome shotgun (WGS) entry which is preliminary data.</text>
</comment>
<dbReference type="Pfam" id="PF13880">
    <property type="entry name" value="Acetyltransf_13"/>
    <property type="match status" value="1"/>
</dbReference>
<keyword evidence="14" id="KW-1185">Reference proteome</keyword>
<dbReference type="PANTHER" id="PTHR45884">
    <property type="entry name" value="N-ACETYLTRANSFERASE ECO"/>
    <property type="match status" value="1"/>
</dbReference>
<sequence length="509" mass="54777">MSSSSPAIARIRKRTVVTYSKKSRTYIGAGGSAEDTSDLQVHDSKRIRIAEPDGEDEETDSIKSDRAESLEPASTAGTTADEEEEEDGLNPEKETMPSVTSLQVDPEARAVKGDTVPSTSTKITGFTISTRRKPLFKRHITKKTSDTLSSPPSASSTPASTQSSTSTVSSSSTIKSQKPKLVQMQIDLDGIGAPKISCKECGMQYVPSADEDAKLHKRYHAQVVEGLEFGNSRGKVVWEGKLEGKAVEKRRGSVSGKKDMGKAGTAASGTTTGEKENLTPITRFFASGRGEKTASGKKLPLAGRDAVPSSTSTTCYVIEITRRSTPTEKKKAVEFLRFANKELSAQEVAENVLWGSSASGSNDVETDKGEHFKIYLYLEGTKCVGLCLAEKIKEAQWATIKEGSASISCSLDISETKRPALLGISRIWTCPKHRRHGVASRLVNSAVESFVYGMKVQAGMVAFSQPTDSGAWFALGWVNGQMTGENSRENSRESDAGIRSGFLVYLDGV</sequence>
<name>A0AAV9U5Q1_9PEZI</name>
<dbReference type="PANTHER" id="PTHR45884:SF2">
    <property type="entry name" value="N-ACETYLTRANSFERASE ECO"/>
    <property type="match status" value="1"/>
</dbReference>
<evidence type="ECO:0000256" key="9">
    <source>
        <dbReference type="ARBA" id="ARBA00023315"/>
    </source>
</evidence>
<keyword evidence="7" id="KW-0539">Nucleus</keyword>
<evidence type="ECO:0000256" key="1">
    <source>
        <dbReference type="ARBA" id="ARBA00004123"/>
    </source>
</evidence>
<evidence type="ECO:0000256" key="2">
    <source>
        <dbReference type="ARBA" id="ARBA00005816"/>
    </source>
</evidence>
<evidence type="ECO:0000256" key="5">
    <source>
        <dbReference type="ARBA" id="ARBA00022771"/>
    </source>
</evidence>
<dbReference type="Proteomes" id="UP001373714">
    <property type="component" value="Unassembled WGS sequence"/>
</dbReference>
<evidence type="ECO:0000256" key="7">
    <source>
        <dbReference type="ARBA" id="ARBA00023242"/>
    </source>
</evidence>
<evidence type="ECO:0000259" key="12">
    <source>
        <dbReference type="Pfam" id="PF13880"/>
    </source>
</evidence>
<reference evidence="13 14" key="1">
    <citation type="submission" date="2019-10" db="EMBL/GenBank/DDBJ databases">
        <authorList>
            <person name="Palmer J.M."/>
        </authorList>
    </citation>
    <scope>NUCLEOTIDE SEQUENCE [LARGE SCALE GENOMIC DNA]</scope>
    <source>
        <strain evidence="13 14">TWF730</strain>
    </source>
</reference>
<dbReference type="GO" id="GO:0005634">
    <property type="term" value="C:nucleus"/>
    <property type="evidence" value="ECO:0007669"/>
    <property type="project" value="UniProtKB-SubCell"/>
</dbReference>
<feature type="domain" description="N-acetyltransferase ESCO zinc-finger" evidence="11">
    <location>
        <begin position="183"/>
        <end position="222"/>
    </location>
</feature>
<feature type="compositionally biased region" description="Acidic residues" evidence="10">
    <location>
        <begin position="80"/>
        <end position="89"/>
    </location>
</feature>
<evidence type="ECO:0000313" key="13">
    <source>
        <dbReference type="EMBL" id="KAK6334349.1"/>
    </source>
</evidence>
<evidence type="ECO:0000259" key="11">
    <source>
        <dbReference type="Pfam" id="PF13878"/>
    </source>
</evidence>
<feature type="compositionally biased region" description="Low complexity" evidence="10">
    <location>
        <begin position="262"/>
        <end position="272"/>
    </location>
</feature>
<feature type="domain" description="N-acetyltransferase ESCO acetyl-transferase" evidence="12">
    <location>
        <begin position="419"/>
        <end position="481"/>
    </location>
</feature>
<keyword evidence="5" id="KW-0863">Zinc-finger</keyword>
<dbReference type="GO" id="GO:0000785">
    <property type="term" value="C:chromatin"/>
    <property type="evidence" value="ECO:0007669"/>
    <property type="project" value="TreeGrafter"/>
</dbReference>
<keyword evidence="3" id="KW-0808">Transferase</keyword>
<gene>
    <name evidence="13" type="primary">ECO1</name>
    <name evidence="13" type="ORF">TWF730_003563</name>
</gene>
<dbReference type="InterPro" id="IPR028005">
    <property type="entry name" value="AcTrfase_ESCO_Znf_dom"/>
</dbReference>
<dbReference type="AlphaFoldDB" id="A0AAV9U5Q1"/>
<feature type="compositionally biased region" description="Low complexity" evidence="10">
    <location>
        <begin position="146"/>
        <end position="173"/>
    </location>
</feature>
<dbReference type="InterPro" id="IPR028009">
    <property type="entry name" value="ESCO_Acetyltransf_dom"/>
</dbReference>
<evidence type="ECO:0000256" key="10">
    <source>
        <dbReference type="SAM" id="MobiDB-lite"/>
    </source>
</evidence>
<organism evidence="13 14">
    <name type="scientific">Orbilia blumenaviensis</name>
    <dbReference type="NCBI Taxonomy" id="1796055"/>
    <lineage>
        <taxon>Eukaryota</taxon>
        <taxon>Fungi</taxon>
        <taxon>Dikarya</taxon>
        <taxon>Ascomycota</taxon>
        <taxon>Pezizomycotina</taxon>
        <taxon>Orbiliomycetes</taxon>
        <taxon>Orbiliales</taxon>
        <taxon>Orbiliaceae</taxon>
        <taxon>Orbilia</taxon>
    </lineage>
</organism>
<proteinExistence type="inferred from homology"/>
<accession>A0AAV9U5Q1</accession>
<evidence type="ECO:0000256" key="6">
    <source>
        <dbReference type="ARBA" id="ARBA00022833"/>
    </source>
</evidence>
<keyword evidence="6" id="KW-0862">Zinc</keyword>
<evidence type="ECO:0000256" key="4">
    <source>
        <dbReference type="ARBA" id="ARBA00022723"/>
    </source>
</evidence>
<dbReference type="GO" id="GO:0008270">
    <property type="term" value="F:zinc ion binding"/>
    <property type="evidence" value="ECO:0007669"/>
    <property type="project" value="UniProtKB-KW"/>
</dbReference>
<dbReference type="EMBL" id="JAVHNS010000015">
    <property type="protein sequence ID" value="KAK6334349.1"/>
    <property type="molecule type" value="Genomic_DNA"/>
</dbReference>
<keyword evidence="9" id="KW-0012">Acyltransferase</keyword>
<feature type="compositionally biased region" description="Polar residues" evidence="10">
    <location>
        <begin position="116"/>
        <end position="129"/>
    </location>
</feature>
<evidence type="ECO:0000313" key="14">
    <source>
        <dbReference type="Proteomes" id="UP001373714"/>
    </source>
</evidence>
<feature type="compositionally biased region" description="Basic residues" evidence="10">
    <location>
        <begin position="130"/>
        <end position="142"/>
    </location>
</feature>
<feature type="compositionally biased region" description="Basic and acidic residues" evidence="10">
    <location>
        <begin position="40"/>
        <end position="51"/>
    </location>
</feature>
<evidence type="ECO:0000256" key="3">
    <source>
        <dbReference type="ARBA" id="ARBA00022679"/>
    </source>
</evidence>
<dbReference type="GO" id="GO:0061733">
    <property type="term" value="F:protein-lysine-acetyltransferase activity"/>
    <property type="evidence" value="ECO:0007669"/>
    <property type="project" value="TreeGrafter"/>
</dbReference>
<comment type="subcellular location">
    <subcellularLocation>
        <location evidence="1">Nucleus</location>
    </subcellularLocation>
</comment>
<keyword evidence="4" id="KW-0479">Metal-binding</keyword>
<feature type="region of interest" description="Disordered" evidence="10">
    <location>
        <begin position="22"/>
        <end position="178"/>
    </location>
</feature>
<dbReference type="Pfam" id="PF13878">
    <property type="entry name" value="zf-C2H2_3"/>
    <property type="match status" value="1"/>
</dbReference>
<feature type="compositionally biased region" description="Basic and acidic residues" evidence="10">
    <location>
        <begin position="249"/>
        <end position="261"/>
    </location>
</feature>
<comment type="similarity">
    <text evidence="2">Belongs to the acetyltransferase family. ECO subfamily.</text>
</comment>
<feature type="compositionally biased region" description="Basic and acidic residues" evidence="10">
    <location>
        <begin position="60"/>
        <end position="69"/>
    </location>
</feature>